<accession>A0A0F9GQD0</accession>
<evidence type="ECO:0000313" key="1">
    <source>
        <dbReference type="EMBL" id="KKL92741.1"/>
    </source>
</evidence>
<protein>
    <submittedName>
        <fullName evidence="1">Uncharacterized protein</fullName>
    </submittedName>
</protein>
<comment type="caution">
    <text evidence="1">The sequence shown here is derived from an EMBL/GenBank/DDBJ whole genome shotgun (WGS) entry which is preliminary data.</text>
</comment>
<name>A0A0F9GQD0_9ZZZZ</name>
<sequence length="73" mass="8282">MTKPITPEILSMPLSVLMGKKNYLNYKHATDNMAFLGKALHSMARNELLAYIGYIGRLYGIIEQPQPQTKDNK</sequence>
<reference evidence="1" key="1">
    <citation type="journal article" date="2015" name="Nature">
        <title>Complex archaea that bridge the gap between prokaryotes and eukaryotes.</title>
        <authorList>
            <person name="Spang A."/>
            <person name="Saw J.H."/>
            <person name="Jorgensen S.L."/>
            <person name="Zaremba-Niedzwiedzka K."/>
            <person name="Martijn J."/>
            <person name="Lind A.E."/>
            <person name="van Eijk R."/>
            <person name="Schleper C."/>
            <person name="Guy L."/>
            <person name="Ettema T.J."/>
        </authorList>
    </citation>
    <scope>NUCLEOTIDE SEQUENCE</scope>
</reference>
<dbReference type="EMBL" id="LAZR01019385">
    <property type="protein sequence ID" value="KKL92741.1"/>
    <property type="molecule type" value="Genomic_DNA"/>
</dbReference>
<organism evidence="1">
    <name type="scientific">marine sediment metagenome</name>
    <dbReference type="NCBI Taxonomy" id="412755"/>
    <lineage>
        <taxon>unclassified sequences</taxon>
        <taxon>metagenomes</taxon>
        <taxon>ecological metagenomes</taxon>
    </lineage>
</organism>
<dbReference type="AlphaFoldDB" id="A0A0F9GQD0"/>
<gene>
    <name evidence="1" type="ORF">LCGC14_1881670</name>
</gene>
<proteinExistence type="predicted"/>